<dbReference type="InterPro" id="IPR010285">
    <property type="entry name" value="DNA_helicase_pif1-like_DEAD"/>
</dbReference>
<dbReference type="Gene3D" id="2.30.30.940">
    <property type="match status" value="1"/>
</dbReference>
<dbReference type="Gene3D" id="3.40.50.300">
    <property type="entry name" value="P-loop containing nucleotide triphosphate hydrolases"/>
    <property type="match status" value="1"/>
</dbReference>
<dbReference type="PANTHER" id="PTHR47642">
    <property type="entry name" value="ATP-DEPENDENT DNA HELICASE"/>
    <property type="match status" value="1"/>
</dbReference>
<reference evidence="2 3" key="1">
    <citation type="submission" date="2012-09" db="EMBL/GenBank/DDBJ databases">
        <authorList>
            <person name="Dupont C.L."/>
            <person name="Rusch D.B."/>
            <person name="Lombardo M.-J."/>
            <person name="Novotny M."/>
            <person name="Yee-Greenbaum J."/>
            <person name="Laskin R."/>
        </authorList>
    </citation>
    <scope>NUCLEOTIDE SEQUENCE [LARGE SCALE GENOMIC DNA]</scope>
    <source>
        <strain evidence="2">SAR86E</strain>
    </source>
</reference>
<dbReference type="EMBL" id="AMWX01000012">
    <property type="protein sequence ID" value="EKO36196.1"/>
    <property type="molecule type" value="Genomic_DNA"/>
</dbReference>
<dbReference type="GO" id="GO:0000723">
    <property type="term" value="P:telomere maintenance"/>
    <property type="evidence" value="ECO:0007669"/>
    <property type="project" value="InterPro"/>
</dbReference>
<gene>
    <name evidence="2" type="ORF">B273_0495</name>
</gene>
<evidence type="ECO:0000313" key="3">
    <source>
        <dbReference type="Proteomes" id="UP000010310"/>
    </source>
</evidence>
<keyword evidence="3" id="KW-1185">Reference proteome</keyword>
<dbReference type="Pfam" id="PF05970">
    <property type="entry name" value="PIF1"/>
    <property type="match status" value="1"/>
</dbReference>
<dbReference type="Proteomes" id="UP000010310">
    <property type="component" value="Unassembled WGS sequence"/>
</dbReference>
<dbReference type="SUPFAM" id="SSF52540">
    <property type="entry name" value="P-loop containing nucleoside triphosphate hydrolases"/>
    <property type="match status" value="2"/>
</dbReference>
<dbReference type="GO" id="GO:0003678">
    <property type="term" value="F:DNA helicase activity"/>
    <property type="evidence" value="ECO:0007669"/>
    <property type="project" value="InterPro"/>
</dbReference>
<dbReference type="GO" id="GO:0006281">
    <property type="term" value="P:DNA repair"/>
    <property type="evidence" value="ECO:0007669"/>
    <property type="project" value="InterPro"/>
</dbReference>
<dbReference type="AlphaFoldDB" id="K6GGN1"/>
<feature type="domain" description="DNA helicase Pif1-like DEAD-box helicase" evidence="1">
    <location>
        <begin position="17"/>
        <end position="213"/>
    </location>
</feature>
<dbReference type="InterPro" id="IPR051055">
    <property type="entry name" value="PIF1_helicase"/>
</dbReference>
<sequence length="435" mass="49100">MSRSNSENPASAFDDTLEDILELLEEDTQHFIYLTGAAGTGKTTLIERVKDECLLKKMVVAPTGVAALNIGGSTINSAFRIGFDTFPVIQESKDPRFKKLLKNLELLIIDEISMVRAPMLDAISETLQIHRNSSKPFGGIHVLACGDLFQLPPVVKENEETAIFERYESVYFFSADNFQAIESPSFFELVSSFRQQDDKEFYDLLNNVRLGQNLEKSIKTINQTCHNPEFDTESSLIITSRKYRAEQINEEMLNLIDGPATAAKSKEQGELNENDLPAPRELRVKEDAKVMFIKNDPDGRWVNGTIGVVIDCSDKNKKVIKVKVGKEVFKVKREEWNKVRYVYDEFNDEMEEEVVSSFKQFPLKLGWAVTIHKAQGLTLESCSVDLGDGAFATGQAYVALSRCKTLDSLNLYRELKVRDALVDPDIQDFHAEHFG</sequence>
<dbReference type="PATRIC" id="fig|1208365.4.peg.1090"/>
<dbReference type="CDD" id="cd18809">
    <property type="entry name" value="SF1_C_RecD"/>
    <property type="match status" value="1"/>
</dbReference>
<dbReference type="STRING" id="1208365.B273_0495"/>
<evidence type="ECO:0000259" key="1">
    <source>
        <dbReference type="Pfam" id="PF05970"/>
    </source>
</evidence>
<comment type="caution">
    <text evidence="2">The sequence shown here is derived from an EMBL/GenBank/DDBJ whole genome shotgun (WGS) entry which is preliminary data.</text>
</comment>
<name>K6GGN1_9GAMM</name>
<organism evidence="2 3">
    <name type="scientific">SAR86 cluster bacterium SAR86E</name>
    <dbReference type="NCBI Taxonomy" id="1208365"/>
    <lineage>
        <taxon>Bacteria</taxon>
        <taxon>Pseudomonadati</taxon>
        <taxon>Pseudomonadota</taxon>
        <taxon>Gammaproteobacteria</taxon>
        <taxon>SAR86 cluster</taxon>
    </lineage>
</organism>
<proteinExistence type="predicted"/>
<protein>
    <submittedName>
        <fullName evidence="2">AAA domain protein</fullName>
    </submittedName>
</protein>
<dbReference type="PANTHER" id="PTHR47642:SF5">
    <property type="entry name" value="ATP-DEPENDENT DNA HELICASE"/>
    <property type="match status" value="1"/>
</dbReference>
<accession>K6GGN1</accession>
<evidence type="ECO:0000313" key="2">
    <source>
        <dbReference type="EMBL" id="EKO36196.1"/>
    </source>
</evidence>
<dbReference type="InterPro" id="IPR027417">
    <property type="entry name" value="P-loop_NTPase"/>
</dbReference>